<evidence type="ECO:0000313" key="9">
    <source>
        <dbReference type="Proteomes" id="UP001174694"/>
    </source>
</evidence>
<feature type="region of interest" description="Disordered" evidence="6">
    <location>
        <begin position="64"/>
        <end position="217"/>
    </location>
</feature>
<keyword evidence="3 4" id="KW-0539">Nucleus</keyword>
<dbReference type="InterPro" id="IPR050342">
    <property type="entry name" value="HMGB"/>
</dbReference>
<feature type="compositionally biased region" description="Polar residues" evidence="6">
    <location>
        <begin position="156"/>
        <end position="172"/>
    </location>
</feature>
<feature type="compositionally biased region" description="Basic and acidic residues" evidence="6">
    <location>
        <begin position="249"/>
        <end position="296"/>
    </location>
</feature>
<dbReference type="Pfam" id="PF24245">
    <property type="entry name" value="INO80F"/>
    <property type="match status" value="1"/>
</dbReference>
<dbReference type="PANTHER" id="PTHR48112:SF32">
    <property type="entry name" value="HIGH MOBILITY GROUP PROTEIN B3"/>
    <property type="match status" value="1"/>
</dbReference>
<feature type="DNA-binding region" description="HMG box" evidence="4">
    <location>
        <begin position="214"/>
        <end position="284"/>
    </location>
</feature>
<feature type="region of interest" description="Disordered" evidence="6">
    <location>
        <begin position="235"/>
        <end position="335"/>
    </location>
</feature>
<dbReference type="Proteomes" id="UP001174694">
    <property type="component" value="Unassembled WGS sequence"/>
</dbReference>
<organism evidence="8 9">
    <name type="scientific">Pleurostoma richardsiae</name>
    <dbReference type="NCBI Taxonomy" id="41990"/>
    <lineage>
        <taxon>Eukaryota</taxon>
        <taxon>Fungi</taxon>
        <taxon>Dikarya</taxon>
        <taxon>Ascomycota</taxon>
        <taxon>Pezizomycotina</taxon>
        <taxon>Sordariomycetes</taxon>
        <taxon>Sordariomycetidae</taxon>
        <taxon>Calosphaeriales</taxon>
        <taxon>Pleurostomataceae</taxon>
        <taxon>Pleurostoma</taxon>
    </lineage>
</organism>
<feature type="compositionally biased region" description="Basic residues" evidence="6">
    <location>
        <begin position="96"/>
        <end position="105"/>
    </location>
</feature>
<evidence type="ECO:0000256" key="6">
    <source>
        <dbReference type="SAM" id="MobiDB-lite"/>
    </source>
</evidence>
<feature type="compositionally biased region" description="Low complexity" evidence="6">
    <location>
        <begin position="146"/>
        <end position="155"/>
    </location>
</feature>
<dbReference type="PROSITE" id="PS50118">
    <property type="entry name" value="HMG_BOX_2"/>
    <property type="match status" value="1"/>
</dbReference>
<dbReference type="GO" id="GO:0005634">
    <property type="term" value="C:nucleus"/>
    <property type="evidence" value="ECO:0007669"/>
    <property type="project" value="UniProtKB-SubCell"/>
</dbReference>
<accession>A0AA38VJV6</accession>
<feature type="domain" description="HMG box" evidence="7">
    <location>
        <begin position="214"/>
        <end position="284"/>
    </location>
</feature>
<evidence type="ECO:0000256" key="3">
    <source>
        <dbReference type="ARBA" id="ARBA00023242"/>
    </source>
</evidence>
<comment type="subcellular location">
    <subcellularLocation>
        <location evidence="1">Nucleus</location>
    </subcellularLocation>
</comment>
<proteinExistence type="predicted"/>
<dbReference type="SUPFAM" id="SSF47095">
    <property type="entry name" value="HMG-box"/>
    <property type="match status" value="1"/>
</dbReference>
<feature type="compositionally biased region" description="Low complexity" evidence="6">
    <location>
        <begin position="297"/>
        <end position="308"/>
    </location>
</feature>
<feature type="compositionally biased region" description="Basic residues" evidence="6">
    <location>
        <begin position="127"/>
        <end position="136"/>
    </location>
</feature>
<sequence>MAPSNAIPPALPPSVEEAYRRKCLQLKQRTGEVEEANDAARARLVRLKRQVEKMRVERAFLLEQLAKRTSTNVEDSEGSPSPPPTVRQTSPLPAAHAHHHHHRGSRSPSSASGLAANLHRQPTAKPLRTKRGHRKPSLAPGGSGGLDAASAAPGSTFINQSVNTLSPSSDAFSHTHADSQKEPKDQKDGAEHEDDEDEAAPSSSSRANGVSKPPKKPVNAFELYCADARPKLLADKEEGDAGSSSIEEELARGWKDLPETEKEEYQTRHDEELAKYQKEKEAYEKKSKAEAAEAKAADPPAAESQAEDTPARDEDVEMANYDTEQDTPGVEKHEE</sequence>
<evidence type="ECO:0000256" key="2">
    <source>
        <dbReference type="ARBA" id="ARBA00023125"/>
    </source>
</evidence>
<dbReference type="AlphaFoldDB" id="A0AA38VJV6"/>
<keyword evidence="5" id="KW-0175">Coiled coil</keyword>
<keyword evidence="9" id="KW-1185">Reference proteome</keyword>
<evidence type="ECO:0000256" key="1">
    <source>
        <dbReference type="ARBA" id="ARBA00004123"/>
    </source>
</evidence>
<gene>
    <name evidence="8" type="ORF">NKR23_g9229</name>
</gene>
<reference evidence="8" key="1">
    <citation type="submission" date="2022-07" db="EMBL/GenBank/DDBJ databases">
        <title>Fungi with potential for degradation of polypropylene.</title>
        <authorList>
            <person name="Gostincar C."/>
        </authorList>
    </citation>
    <scope>NUCLEOTIDE SEQUENCE</scope>
    <source>
        <strain evidence="8">EXF-13308</strain>
    </source>
</reference>
<dbReference type="EMBL" id="JANBVO010000035">
    <property type="protein sequence ID" value="KAJ9137253.1"/>
    <property type="molecule type" value="Genomic_DNA"/>
</dbReference>
<comment type="caution">
    <text evidence="8">The sequence shown here is derived from an EMBL/GenBank/DDBJ whole genome shotgun (WGS) entry which is preliminary data.</text>
</comment>
<keyword evidence="2 4" id="KW-0238">DNA-binding</keyword>
<dbReference type="Gene3D" id="1.10.30.10">
    <property type="entry name" value="High mobility group box domain"/>
    <property type="match status" value="1"/>
</dbReference>
<evidence type="ECO:0000256" key="4">
    <source>
        <dbReference type="PROSITE-ProRule" id="PRU00267"/>
    </source>
</evidence>
<feature type="compositionally biased region" description="Low complexity" evidence="6">
    <location>
        <begin position="106"/>
        <end position="116"/>
    </location>
</feature>
<dbReference type="SMART" id="SM00398">
    <property type="entry name" value="HMG"/>
    <property type="match status" value="1"/>
</dbReference>
<dbReference type="PANTHER" id="PTHR48112">
    <property type="entry name" value="HIGH MOBILITY GROUP PROTEIN DSP1"/>
    <property type="match status" value="1"/>
</dbReference>
<dbReference type="GO" id="GO:0003677">
    <property type="term" value="F:DNA binding"/>
    <property type="evidence" value="ECO:0007669"/>
    <property type="project" value="UniProtKB-UniRule"/>
</dbReference>
<dbReference type="Pfam" id="PF00505">
    <property type="entry name" value="HMG_box"/>
    <property type="match status" value="1"/>
</dbReference>
<evidence type="ECO:0000313" key="8">
    <source>
        <dbReference type="EMBL" id="KAJ9137253.1"/>
    </source>
</evidence>
<feature type="coiled-coil region" evidence="5">
    <location>
        <begin position="30"/>
        <end position="64"/>
    </location>
</feature>
<protein>
    <submittedName>
        <fullName evidence="8">Non-histone protein 10</fullName>
    </submittedName>
</protein>
<evidence type="ECO:0000256" key="5">
    <source>
        <dbReference type="SAM" id="Coils"/>
    </source>
</evidence>
<dbReference type="InterPro" id="IPR009071">
    <property type="entry name" value="HMG_box_dom"/>
</dbReference>
<dbReference type="InterPro" id="IPR036910">
    <property type="entry name" value="HMG_box_dom_sf"/>
</dbReference>
<name>A0AA38VJV6_9PEZI</name>
<dbReference type="InterPro" id="IPR056513">
    <property type="entry name" value="INO80F"/>
</dbReference>
<evidence type="ECO:0000259" key="7">
    <source>
        <dbReference type="PROSITE" id="PS50118"/>
    </source>
</evidence>
<feature type="compositionally biased region" description="Basic and acidic residues" evidence="6">
    <location>
        <begin position="173"/>
        <end position="190"/>
    </location>
</feature>